<gene>
    <name evidence="13" type="ORF">V1264_010753</name>
</gene>
<keyword evidence="6 11" id="KW-0378">Hydrolase</keyword>
<comment type="subcellular location">
    <subcellularLocation>
        <location evidence="1 11">Cytoplasm</location>
    </subcellularLocation>
</comment>
<dbReference type="Proteomes" id="UP001374579">
    <property type="component" value="Unassembled WGS sequence"/>
</dbReference>
<name>A0AAN9AQ24_9CAEN</name>
<evidence type="ECO:0000256" key="8">
    <source>
        <dbReference type="ARBA" id="ARBA00022927"/>
    </source>
</evidence>
<dbReference type="GO" id="GO:0019786">
    <property type="term" value="F:protein-phosphatidylethanolamide deconjugating activity"/>
    <property type="evidence" value="ECO:0007669"/>
    <property type="project" value="InterPro"/>
</dbReference>
<protein>
    <recommendedName>
        <fullName evidence="11">Cysteine protease</fullName>
        <ecNumber evidence="11">3.4.22.-</ecNumber>
    </recommendedName>
</protein>
<keyword evidence="4 11" id="KW-0963">Cytoplasm</keyword>
<accession>A0AAN9AQ24</accession>
<organism evidence="13 14">
    <name type="scientific">Littorina saxatilis</name>
    <dbReference type="NCBI Taxonomy" id="31220"/>
    <lineage>
        <taxon>Eukaryota</taxon>
        <taxon>Metazoa</taxon>
        <taxon>Spiralia</taxon>
        <taxon>Lophotrochozoa</taxon>
        <taxon>Mollusca</taxon>
        <taxon>Gastropoda</taxon>
        <taxon>Caenogastropoda</taxon>
        <taxon>Littorinimorpha</taxon>
        <taxon>Littorinoidea</taxon>
        <taxon>Littorinidae</taxon>
        <taxon>Littorina</taxon>
    </lineage>
</organism>
<dbReference type="Pfam" id="PF03416">
    <property type="entry name" value="Peptidase_C54"/>
    <property type="match status" value="1"/>
</dbReference>
<keyword evidence="7" id="KW-0788">Thiol protease</keyword>
<dbReference type="GO" id="GO:0000423">
    <property type="term" value="P:mitophagy"/>
    <property type="evidence" value="ECO:0007669"/>
    <property type="project" value="TreeGrafter"/>
</dbReference>
<evidence type="ECO:0000256" key="5">
    <source>
        <dbReference type="ARBA" id="ARBA00022670"/>
    </source>
</evidence>
<evidence type="ECO:0000313" key="14">
    <source>
        <dbReference type="Proteomes" id="UP001374579"/>
    </source>
</evidence>
<keyword evidence="14" id="KW-1185">Reference proteome</keyword>
<dbReference type="InterPro" id="IPR046792">
    <property type="entry name" value="Peptidase_C54_cat"/>
</dbReference>
<dbReference type="GO" id="GO:0034727">
    <property type="term" value="P:piecemeal microautophagy of the nucleus"/>
    <property type="evidence" value="ECO:0007669"/>
    <property type="project" value="TreeGrafter"/>
</dbReference>
<reference evidence="13 14" key="1">
    <citation type="submission" date="2024-02" db="EMBL/GenBank/DDBJ databases">
        <title>Chromosome-scale genome assembly of the rough periwinkle Littorina saxatilis.</title>
        <authorList>
            <person name="De Jode A."/>
            <person name="Faria R."/>
            <person name="Formenti G."/>
            <person name="Sims Y."/>
            <person name="Smith T.P."/>
            <person name="Tracey A."/>
            <person name="Wood J.M.D."/>
            <person name="Zagrodzka Z.B."/>
            <person name="Johannesson K."/>
            <person name="Butlin R.K."/>
            <person name="Leder E.H."/>
        </authorList>
    </citation>
    <scope>NUCLEOTIDE SEQUENCE [LARGE SCALE GENOMIC DNA]</scope>
    <source>
        <strain evidence="13">Snail1</strain>
        <tissue evidence="13">Muscle</tissue>
    </source>
</reference>
<dbReference type="GO" id="GO:0004197">
    <property type="term" value="F:cysteine-type endopeptidase activity"/>
    <property type="evidence" value="ECO:0007669"/>
    <property type="project" value="TreeGrafter"/>
</dbReference>
<comment type="function">
    <text evidence="11">Cysteine protease that plays a key role in autophagy by mediating both proteolytic activation and delipidation of ATG8 family proteins.</text>
</comment>
<evidence type="ECO:0000256" key="1">
    <source>
        <dbReference type="ARBA" id="ARBA00004496"/>
    </source>
</evidence>
<evidence type="ECO:0000256" key="11">
    <source>
        <dbReference type="RuleBase" id="RU363115"/>
    </source>
</evidence>
<evidence type="ECO:0000259" key="12">
    <source>
        <dbReference type="Pfam" id="PF03416"/>
    </source>
</evidence>
<dbReference type="GO" id="GO:0000045">
    <property type="term" value="P:autophagosome assembly"/>
    <property type="evidence" value="ECO:0007669"/>
    <property type="project" value="TreeGrafter"/>
</dbReference>
<evidence type="ECO:0000256" key="4">
    <source>
        <dbReference type="ARBA" id="ARBA00022490"/>
    </source>
</evidence>
<keyword evidence="5 11" id="KW-0645">Protease</keyword>
<dbReference type="GO" id="GO:0005737">
    <property type="term" value="C:cytoplasm"/>
    <property type="evidence" value="ECO:0007669"/>
    <property type="project" value="UniProtKB-SubCell"/>
</dbReference>
<evidence type="ECO:0000256" key="7">
    <source>
        <dbReference type="ARBA" id="ARBA00022807"/>
    </source>
</evidence>
<evidence type="ECO:0000256" key="3">
    <source>
        <dbReference type="ARBA" id="ARBA00022448"/>
    </source>
</evidence>
<dbReference type="AlphaFoldDB" id="A0AAN9AQ24"/>
<dbReference type="EC" id="3.4.22.-" evidence="11"/>
<feature type="domain" description="Peptidase C54 catalytic" evidence="12">
    <location>
        <begin position="54"/>
        <end position="365"/>
    </location>
</feature>
<dbReference type="PANTHER" id="PTHR22624">
    <property type="entry name" value="CYSTEINE PROTEASE ATG4"/>
    <property type="match status" value="1"/>
</dbReference>
<dbReference type="InterPro" id="IPR038765">
    <property type="entry name" value="Papain-like_cys_pep_sf"/>
</dbReference>
<dbReference type="PANTHER" id="PTHR22624:SF49">
    <property type="entry name" value="CYSTEINE PROTEASE"/>
    <property type="match status" value="1"/>
</dbReference>
<keyword evidence="9 11" id="KW-0072">Autophagy</keyword>
<evidence type="ECO:0000256" key="6">
    <source>
        <dbReference type="ARBA" id="ARBA00022801"/>
    </source>
</evidence>
<comment type="caution">
    <text evidence="13">The sequence shown here is derived from an EMBL/GenBank/DDBJ whole genome shotgun (WGS) entry which is preliminary data.</text>
</comment>
<dbReference type="GO" id="GO:0015031">
    <property type="term" value="P:protein transport"/>
    <property type="evidence" value="ECO:0007669"/>
    <property type="project" value="UniProtKB-KW"/>
</dbReference>
<dbReference type="GO" id="GO:0016485">
    <property type="term" value="P:protein processing"/>
    <property type="evidence" value="ECO:0007669"/>
    <property type="project" value="TreeGrafter"/>
</dbReference>
<dbReference type="GO" id="GO:0035973">
    <property type="term" value="P:aggrephagy"/>
    <property type="evidence" value="ECO:0007669"/>
    <property type="project" value="TreeGrafter"/>
</dbReference>
<keyword evidence="3" id="KW-0813">Transport</keyword>
<comment type="similarity">
    <text evidence="2 11">Belongs to the peptidase C54 family.</text>
</comment>
<evidence type="ECO:0000256" key="10">
    <source>
        <dbReference type="ARBA" id="ARBA00029362"/>
    </source>
</evidence>
<dbReference type="SUPFAM" id="SSF54001">
    <property type="entry name" value="Cysteine proteinases"/>
    <property type="match status" value="1"/>
</dbReference>
<comment type="catalytic activity">
    <reaction evidence="10">
        <text>[protein]-C-terminal L-amino acid-glycyl-phosphatidylethanolamide + H2O = [protein]-C-terminal L-amino acid-glycine + a 1,2-diacyl-sn-glycero-3-phosphoethanolamine</text>
        <dbReference type="Rhea" id="RHEA:67548"/>
        <dbReference type="Rhea" id="RHEA-COMP:17323"/>
        <dbReference type="Rhea" id="RHEA-COMP:17324"/>
        <dbReference type="ChEBI" id="CHEBI:15377"/>
        <dbReference type="ChEBI" id="CHEBI:64612"/>
        <dbReference type="ChEBI" id="CHEBI:172940"/>
        <dbReference type="ChEBI" id="CHEBI:172941"/>
    </reaction>
    <physiologicalReaction direction="left-to-right" evidence="10">
        <dbReference type="Rhea" id="RHEA:67549"/>
    </physiologicalReaction>
</comment>
<evidence type="ECO:0000256" key="2">
    <source>
        <dbReference type="ARBA" id="ARBA00010958"/>
    </source>
</evidence>
<evidence type="ECO:0000256" key="9">
    <source>
        <dbReference type="ARBA" id="ARBA00023006"/>
    </source>
</evidence>
<dbReference type="EMBL" id="JBAMIC010000024">
    <property type="protein sequence ID" value="KAK7091035.1"/>
    <property type="molecule type" value="Genomic_DNA"/>
</dbReference>
<evidence type="ECO:0000313" key="13">
    <source>
        <dbReference type="EMBL" id="KAK7091035.1"/>
    </source>
</evidence>
<proteinExistence type="inferred from homology"/>
<dbReference type="InterPro" id="IPR005078">
    <property type="entry name" value="Peptidase_C54"/>
</dbReference>
<keyword evidence="8 11" id="KW-0653">Protein transport</keyword>
<sequence>MRSANVLVCTEMDFDANLATTTYESGPCPSDEFPRTAEPVCLLGTMYSTLHDMEELKDDIRSRIWCTYRRNFPAIGSSGQTCDTGWGCMLRCGQMMLAQTLVLKHLGKDWRWRSGSGSKNYWRLLRMFQDKKACVFSIHQIASMGESEGKAVGQWFGPNTIAQVLKRIVGYDEWSSLAIHVALDNAVIEQEIRELCGKCGNKEQSSATVNGDGRQVGAQKFSRFVNDPIPKASKSERPPEGQAESQGHWQSLLLIIPLRLGLTDINPIYFEALKKCLSLPHSVGIIGGKPNHAHWFIGYVGDELVYLDPHTSQPACDLDDPEERSAGDESYHCRFPSRMNMSRLDPSIAVGFFCDTEKDFDDLCKSLRAFAERNKDMMFEICKDRPPHLQYNFDTVKPTLRKSGGAAAAARMSDASGSSVDEEEFEII</sequence>